<dbReference type="OrthoDB" id="2059289at2"/>
<dbReference type="Proteomes" id="UP000094271">
    <property type="component" value="Unassembled WGS sequence"/>
</dbReference>
<dbReference type="AlphaFoldDB" id="A0A1E3U8I5"/>
<proteinExistence type="predicted"/>
<comment type="caution">
    <text evidence="1">The sequence shown here is derived from an EMBL/GenBank/DDBJ whole genome shotgun (WGS) entry which is preliminary data.</text>
</comment>
<evidence type="ECO:0000313" key="2">
    <source>
        <dbReference type="Proteomes" id="UP000094271"/>
    </source>
</evidence>
<reference evidence="1 2" key="1">
    <citation type="submission" date="2016-08" db="EMBL/GenBank/DDBJ databases">
        <authorList>
            <person name="Seilhamer J.J."/>
        </authorList>
    </citation>
    <scope>NUCLEOTIDE SEQUENCE [LARGE SCALE GENOMIC DNA]</scope>
    <source>
        <strain evidence="1 2">NML150140-1</strain>
    </source>
</reference>
<gene>
    <name evidence="1" type="ORF">BEI59_30235</name>
</gene>
<protein>
    <submittedName>
        <fullName evidence="1">Uncharacterized protein</fullName>
    </submittedName>
</protein>
<name>A0A1E3U8I5_9FIRM</name>
<dbReference type="RefSeq" id="WP_069432208.1">
    <property type="nucleotide sequence ID" value="NZ_MEHA01000034.1"/>
</dbReference>
<organism evidence="1 2">
    <name type="scientific">Eisenbergiella tayi</name>
    <dbReference type="NCBI Taxonomy" id="1432052"/>
    <lineage>
        <taxon>Bacteria</taxon>
        <taxon>Bacillati</taxon>
        <taxon>Bacillota</taxon>
        <taxon>Clostridia</taxon>
        <taxon>Lachnospirales</taxon>
        <taxon>Lachnospiraceae</taxon>
        <taxon>Eisenbergiella</taxon>
    </lineage>
</organism>
<evidence type="ECO:0000313" key="1">
    <source>
        <dbReference type="EMBL" id="ODR43520.1"/>
    </source>
</evidence>
<dbReference type="EMBL" id="MEHA01000034">
    <property type="protein sequence ID" value="ODR43520.1"/>
    <property type="molecule type" value="Genomic_DNA"/>
</dbReference>
<sequence>MQKELLAEHLRRYHPGALCAATSRELERTFSIKGTELRQLVNQLRRAGIPIASNSSGYFYAATEQEVRATIGHLTRRISGIAAAIHGLNRSLEQFDTDQTRLPLKGGDGN</sequence>
<accession>A0A1E3U8I5</accession>